<feature type="compositionally biased region" description="Basic and acidic residues" evidence="2">
    <location>
        <begin position="859"/>
        <end position="876"/>
    </location>
</feature>
<dbReference type="OrthoDB" id="10255048at2759"/>
<protein>
    <submittedName>
        <fullName evidence="3">Uncharacterized protein</fullName>
    </submittedName>
</protein>
<feature type="compositionally biased region" description="Low complexity" evidence="2">
    <location>
        <begin position="264"/>
        <end position="273"/>
    </location>
</feature>
<feature type="region of interest" description="Disordered" evidence="2">
    <location>
        <begin position="348"/>
        <end position="401"/>
    </location>
</feature>
<keyword evidence="4" id="KW-1185">Reference proteome</keyword>
<feature type="compositionally biased region" description="Low complexity" evidence="2">
    <location>
        <begin position="757"/>
        <end position="771"/>
    </location>
</feature>
<dbReference type="STRING" id="1754190.A0A1Y2AP04"/>
<feature type="compositionally biased region" description="Low complexity" evidence="2">
    <location>
        <begin position="805"/>
        <end position="837"/>
    </location>
</feature>
<organism evidence="3 4">
    <name type="scientific">Neocallimastix californiae</name>
    <dbReference type="NCBI Taxonomy" id="1754190"/>
    <lineage>
        <taxon>Eukaryota</taxon>
        <taxon>Fungi</taxon>
        <taxon>Fungi incertae sedis</taxon>
        <taxon>Chytridiomycota</taxon>
        <taxon>Chytridiomycota incertae sedis</taxon>
        <taxon>Neocallimastigomycetes</taxon>
        <taxon>Neocallimastigales</taxon>
        <taxon>Neocallimastigaceae</taxon>
        <taxon>Neocallimastix</taxon>
    </lineage>
</organism>
<dbReference type="Proteomes" id="UP000193920">
    <property type="component" value="Unassembled WGS sequence"/>
</dbReference>
<evidence type="ECO:0000256" key="1">
    <source>
        <dbReference type="SAM" id="Coils"/>
    </source>
</evidence>
<feature type="compositionally biased region" description="Basic and acidic residues" evidence="2">
    <location>
        <begin position="348"/>
        <end position="365"/>
    </location>
</feature>
<reference evidence="3 4" key="1">
    <citation type="submission" date="2016-08" db="EMBL/GenBank/DDBJ databases">
        <title>A Parts List for Fungal Cellulosomes Revealed by Comparative Genomics.</title>
        <authorList>
            <consortium name="DOE Joint Genome Institute"/>
            <person name="Haitjema C.H."/>
            <person name="Gilmore S.P."/>
            <person name="Henske J.K."/>
            <person name="Solomon K.V."/>
            <person name="De Groot R."/>
            <person name="Kuo A."/>
            <person name="Mondo S.J."/>
            <person name="Salamov A.A."/>
            <person name="Labutti K."/>
            <person name="Zhao Z."/>
            <person name="Chiniquy J."/>
            <person name="Barry K."/>
            <person name="Brewer H.M."/>
            <person name="Purvine S.O."/>
            <person name="Wright A.T."/>
            <person name="Boxma B."/>
            <person name="Van Alen T."/>
            <person name="Hackstein J.H."/>
            <person name="Baker S.E."/>
            <person name="Grigoriev I.V."/>
            <person name="O'Malley M.A."/>
        </authorList>
    </citation>
    <scope>NUCLEOTIDE SEQUENCE [LARGE SCALE GENOMIC DNA]</scope>
    <source>
        <strain evidence="3 4">G1</strain>
    </source>
</reference>
<feature type="coiled-coil region" evidence="1">
    <location>
        <begin position="1044"/>
        <end position="1120"/>
    </location>
</feature>
<dbReference type="EMBL" id="MCOG01000224">
    <property type="protein sequence ID" value="ORY24252.1"/>
    <property type="molecule type" value="Genomic_DNA"/>
</dbReference>
<name>A0A1Y2AP04_9FUNG</name>
<feature type="coiled-coil region" evidence="1">
    <location>
        <begin position="428"/>
        <end position="467"/>
    </location>
</feature>
<feature type="region of interest" description="Disordered" evidence="2">
    <location>
        <begin position="853"/>
        <end position="876"/>
    </location>
</feature>
<feature type="compositionally biased region" description="Low complexity" evidence="2">
    <location>
        <begin position="385"/>
        <end position="394"/>
    </location>
</feature>
<feature type="coiled-coil region" evidence="1">
    <location>
        <begin position="606"/>
        <end position="643"/>
    </location>
</feature>
<accession>A0A1Y2AP04</accession>
<evidence type="ECO:0000313" key="3">
    <source>
        <dbReference type="EMBL" id="ORY24252.1"/>
    </source>
</evidence>
<keyword evidence="1" id="KW-0175">Coiled coil</keyword>
<feature type="compositionally biased region" description="Low complexity" evidence="2">
    <location>
        <begin position="779"/>
        <end position="789"/>
    </location>
</feature>
<feature type="region of interest" description="Disordered" evidence="2">
    <location>
        <begin position="754"/>
        <end position="837"/>
    </location>
</feature>
<dbReference type="AlphaFoldDB" id="A0A1Y2AP04"/>
<feature type="region of interest" description="Disordered" evidence="2">
    <location>
        <begin position="251"/>
        <end position="273"/>
    </location>
</feature>
<evidence type="ECO:0000256" key="2">
    <source>
        <dbReference type="SAM" id="MobiDB-lite"/>
    </source>
</evidence>
<proteinExistence type="predicted"/>
<sequence length="1205" mass="140453">MERRSRIVDKKRFENLFSKNKKKKSKDIIDNCLSPSLDHHVLKKNNGILNINNDFGEDFINKILSEKINALNISENDFILSSDNSSNENSSDLRNLSLSDEQEEEHIFFNDTIALKNKVYSSDIATTKNNMAYNTINLNLSQQKTNKINNISFDENDNNLLSDLHGVLKVDNASYNNEIPFSKDKNNSKISLVLEKENNTAEQDQETLNTPSDSFLPNDNIDLLFKKKLNRNSFLDGLNDNNIMSSLSNIKSSNDNSNDKIKNNSENSILNNNKDSLNLTEMDNQNNELINDLKISKSNNSESKNKFDITELDDKTLDYKFDYDIVNSNDINSRINFIKEKYLDFQRSNNHDNKNKKGENNEFKVKQNNQNSKDNRDTQNRNKNKNSQDSQNKQESQEVIGNFEKDKLKIINSTMNDKEIKIELNSVTNGSTNDINLLEEKLNNSEKEKEEENNEKQKIIKNRIENEIFDTIGDFQNVDSKSKLDEMKMNKVDSKSENIELSLNQSNDNQEILINENKINKVEDLNENIKKLENNQYNNSNSDDKLKLKKYLSIHLENIEDKEQDIVNCLDVKYDSDFDFRCELNENVHNDNKKLGKDELNEIDDLNKMEKLKNIKKEKKEKLEKLENIENEKINNLNTIDENKIKEVLENDLNTDEPIMINSDNLVEKLGNIILDETDELNVDDKIGLKELKENEIFEDLIDEKIKLNETEYLEKIVNKLNENDSLEIEKNKHENILNNLEIKTEEHFDILSEDLNNNNDNNNNNNNNKSNIDDDNNKSNINNDNNKSNIDDDNNKSNIDDNNNKSNINDDNNKSNINDDNNKSNINDDNNKSNINDVNIINVNNNEFNNILGKNSTKKTENSSEQNKFSRNELKGSIENQFNIINNESSSSQSQSNHNSINKENRESIPKIFIINCSLFSEIGEDNNSSDFSYEDDKNSDSVITLFEPNLQVDSSDAEYIESDHIVINKDLSNNGKCKDQITYSEEYLEKIISEISKEYEEKIEYEQNKQKIYEENYYKSLSKQELIKDTLDEYELTITQIIEDTNQIKEKNNFQIDNLNNEINRLKRESKIMNITYNELKIHYDQMTSQNKQFIENKQKLQENIDSLQKDVIYANQRYEGLKEHVKSTIKIANDEINKEREHRDKEISIYKAKIMKTQLNNESLEGMYKILLEEYETKVNENNELIQICDSLVENLEDKNKE</sequence>
<comment type="caution">
    <text evidence="3">The sequence shown here is derived from an EMBL/GenBank/DDBJ whole genome shotgun (WGS) entry which is preliminary data.</text>
</comment>
<evidence type="ECO:0000313" key="4">
    <source>
        <dbReference type="Proteomes" id="UP000193920"/>
    </source>
</evidence>
<feature type="coiled-coil region" evidence="1">
    <location>
        <begin position="717"/>
        <end position="747"/>
    </location>
</feature>
<feature type="coiled-coil region" evidence="1">
    <location>
        <begin position="990"/>
        <end position="1018"/>
    </location>
</feature>
<feature type="compositionally biased region" description="Basic and acidic residues" evidence="2">
    <location>
        <begin position="790"/>
        <end position="804"/>
    </location>
</feature>
<gene>
    <name evidence="3" type="ORF">LY90DRAFT_706630</name>
</gene>